<feature type="compositionally biased region" description="Low complexity" evidence="1">
    <location>
        <begin position="36"/>
        <end position="51"/>
    </location>
</feature>
<dbReference type="AlphaFoldDB" id="A0A3P7LC80"/>
<proteinExistence type="predicted"/>
<gene>
    <name evidence="2" type="ORF">DILT_LOCUS6841</name>
</gene>
<dbReference type="Proteomes" id="UP000281553">
    <property type="component" value="Unassembled WGS sequence"/>
</dbReference>
<accession>A0A3P7LC80</accession>
<feature type="region of interest" description="Disordered" evidence="1">
    <location>
        <begin position="34"/>
        <end position="67"/>
    </location>
</feature>
<evidence type="ECO:0000256" key="1">
    <source>
        <dbReference type="SAM" id="MobiDB-lite"/>
    </source>
</evidence>
<name>A0A3P7LC80_DIBLA</name>
<reference evidence="2 3" key="1">
    <citation type="submission" date="2018-11" db="EMBL/GenBank/DDBJ databases">
        <authorList>
            <consortium name="Pathogen Informatics"/>
        </authorList>
    </citation>
    <scope>NUCLEOTIDE SEQUENCE [LARGE SCALE GENOMIC DNA]</scope>
</reference>
<organism evidence="2 3">
    <name type="scientific">Dibothriocephalus latus</name>
    <name type="common">Fish tapeworm</name>
    <name type="synonym">Diphyllobothrium latum</name>
    <dbReference type="NCBI Taxonomy" id="60516"/>
    <lineage>
        <taxon>Eukaryota</taxon>
        <taxon>Metazoa</taxon>
        <taxon>Spiralia</taxon>
        <taxon>Lophotrochozoa</taxon>
        <taxon>Platyhelminthes</taxon>
        <taxon>Cestoda</taxon>
        <taxon>Eucestoda</taxon>
        <taxon>Diphyllobothriidea</taxon>
        <taxon>Diphyllobothriidae</taxon>
        <taxon>Dibothriocephalus</taxon>
    </lineage>
</organism>
<dbReference type="EMBL" id="UYRU01050472">
    <property type="protein sequence ID" value="VDN11010.1"/>
    <property type="molecule type" value="Genomic_DNA"/>
</dbReference>
<protein>
    <submittedName>
        <fullName evidence="2">Uncharacterized protein</fullName>
    </submittedName>
</protein>
<sequence length="160" mass="16586">MQLVNSSTSTANSLSSSSISSAVTASFSLPHHSLETDSNASSSSNLFSPSDRAGLGGGQHATTNKRSVSVAGTAPIVSGLLLMGGKSKRSSKHSVGSCEGGLSSFSGSASPSQQNPNLPQIRLVVQYQSVDVLPLAYYDDLRKVGFVYSCLIAFLILLRC</sequence>
<keyword evidence="3" id="KW-1185">Reference proteome</keyword>
<evidence type="ECO:0000313" key="2">
    <source>
        <dbReference type="EMBL" id="VDN11010.1"/>
    </source>
</evidence>
<evidence type="ECO:0000313" key="3">
    <source>
        <dbReference type="Proteomes" id="UP000281553"/>
    </source>
</evidence>